<feature type="transmembrane region" description="Helical" evidence="6">
    <location>
        <begin position="272"/>
        <end position="290"/>
    </location>
</feature>
<comment type="caution">
    <text evidence="7">The sequence shown here is derived from an EMBL/GenBank/DDBJ whole genome shotgun (WGS) entry which is preliminary data.</text>
</comment>
<feature type="transmembrane region" description="Helical" evidence="6">
    <location>
        <begin position="30"/>
        <end position="50"/>
    </location>
</feature>
<organism evidence="7 8">
    <name type="scientific">Psychrobacillus soli</name>
    <dbReference type="NCBI Taxonomy" id="1543965"/>
    <lineage>
        <taxon>Bacteria</taxon>
        <taxon>Bacillati</taxon>
        <taxon>Bacillota</taxon>
        <taxon>Bacilli</taxon>
        <taxon>Bacillales</taxon>
        <taxon>Bacillaceae</taxon>
        <taxon>Psychrobacillus</taxon>
    </lineage>
</organism>
<feature type="transmembrane region" description="Helical" evidence="6">
    <location>
        <begin position="178"/>
        <end position="196"/>
    </location>
</feature>
<dbReference type="Pfam" id="PF03606">
    <property type="entry name" value="DcuC"/>
    <property type="match status" value="1"/>
</dbReference>
<feature type="transmembrane region" description="Helical" evidence="6">
    <location>
        <begin position="133"/>
        <end position="151"/>
    </location>
</feature>
<protein>
    <submittedName>
        <fullName evidence="7">Putative basic amino acid antiporter YfcC</fullName>
    </submittedName>
</protein>
<dbReference type="Proteomes" id="UP000318937">
    <property type="component" value="Unassembled WGS sequence"/>
</dbReference>
<keyword evidence="3 6" id="KW-0812">Transmembrane</keyword>
<evidence type="ECO:0000313" key="8">
    <source>
        <dbReference type="Proteomes" id="UP000318937"/>
    </source>
</evidence>
<dbReference type="RefSeq" id="WP_142607180.1">
    <property type="nucleotide sequence ID" value="NZ_VDGG01000016.1"/>
</dbReference>
<evidence type="ECO:0000313" key="7">
    <source>
        <dbReference type="EMBL" id="TQR15332.1"/>
    </source>
</evidence>
<evidence type="ECO:0000256" key="4">
    <source>
        <dbReference type="ARBA" id="ARBA00022989"/>
    </source>
</evidence>
<feature type="transmembrane region" description="Helical" evidence="6">
    <location>
        <begin position="358"/>
        <end position="381"/>
    </location>
</feature>
<sequence length="482" mass="52404">MVQLDSKQSATVIPEHPHVIKDKQPRIKNINSFALMFGIMIIMAILTYILPAGQYERIEIDGRTVVDPTSFTFIESTSVGFFDIFTSIHQGLVLGAPIILFVLLFGGALGIMQKTGTIDAFIQALAIKFRHRQFIVIPILVLVFASLGALIGSAEDTLVYIAIVIPLMMVLRFDAITGFAIVMLGTLATGFMAGITNPFNVGVAQTISELPMYSGMGLRISLFTVMYIFTVFYIIRHAKKVQKNPELGVYGKFTPNDTVKLDVSAKMSIRHLLALLVLLGSFVLLIFGVIRLGWYISEICAIFILASIVMSLICRTTIDEMTKGFINGSKDMIEGALIIGFAQAILVIATNGNLIDTILYYVSGVLGNIPASINAVGMLFLQMVMNFIVPSGSGQAALTMPILAPLADLIGVTRQTTVLAFQLGDGISNLFMPTSGVLLAGLSIAGISYTKWFKWILPYLGFSTLIAIVFIIIAQVIQYGPF</sequence>
<dbReference type="InterPro" id="IPR018385">
    <property type="entry name" value="C4_dicarb_anaerob_car-like"/>
</dbReference>
<dbReference type="PANTHER" id="PTHR43652:SF2">
    <property type="entry name" value="BASIC AMINO ACID ANTIPORTER YFCC-RELATED"/>
    <property type="match status" value="1"/>
</dbReference>
<comment type="subcellular location">
    <subcellularLocation>
        <location evidence="1">Cell membrane</location>
        <topology evidence="1">Multi-pass membrane protein</topology>
    </subcellularLocation>
</comment>
<feature type="transmembrane region" description="Helical" evidence="6">
    <location>
        <begin position="216"/>
        <end position="235"/>
    </location>
</feature>
<accession>A0A544TCY8</accession>
<keyword evidence="5 6" id="KW-0472">Membrane</keyword>
<evidence type="ECO:0000256" key="6">
    <source>
        <dbReference type="SAM" id="Phobius"/>
    </source>
</evidence>
<evidence type="ECO:0000256" key="1">
    <source>
        <dbReference type="ARBA" id="ARBA00004651"/>
    </source>
</evidence>
<feature type="transmembrane region" description="Helical" evidence="6">
    <location>
        <begin position="157"/>
        <end position="173"/>
    </location>
</feature>
<dbReference type="AlphaFoldDB" id="A0A544TCY8"/>
<dbReference type="PANTHER" id="PTHR43652">
    <property type="entry name" value="BASIC AMINO ACID ANTIPORTER YFCC-RELATED"/>
    <property type="match status" value="1"/>
</dbReference>
<keyword evidence="4 6" id="KW-1133">Transmembrane helix</keyword>
<feature type="transmembrane region" description="Helical" evidence="6">
    <location>
        <begin position="92"/>
        <end position="112"/>
    </location>
</feature>
<reference evidence="7 8" key="1">
    <citation type="submission" date="2019-05" db="EMBL/GenBank/DDBJ databases">
        <title>Psychrobacillus vulpis sp. nov., a new species isolated from feces of a red fox that inhabits in The Tablas de Daimiel Natural Park, Albacete, Spain.</title>
        <authorList>
            <person name="Rodriguez M."/>
            <person name="Reina J.C."/>
            <person name="Bejar V."/>
            <person name="Llamas I."/>
        </authorList>
    </citation>
    <scope>NUCLEOTIDE SEQUENCE [LARGE SCALE GENOMIC DNA]</scope>
    <source>
        <strain evidence="7 8">NHI-2</strain>
    </source>
</reference>
<proteinExistence type="predicted"/>
<evidence type="ECO:0000256" key="3">
    <source>
        <dbReference type="ARBA" id="ARBA00022692"/>
    </source>
</evidence>
<dbReference type="EMBL" id="VDGG01000016">
    <property type="protein sequence ID" value="TQR15332.1"/>
    <property type="molecule type" value="Genomic_DNA"/>
</dbReference>
<evidence type="ECO:0000256" key="2">
    <source>
        <dbReference type="ARBA" id="ARBA00022475"/>
    </source>
</evidence>
<dbReference type="InterPro" id="IPR051679">
    <property type="entry name" value="DASS-Related_Transporters"/>
</dbReference>
<keyword evidence="8" id="KW-1185">Reference proteome</keyword>
<keyword evidence="2" id="KW-1003">Cell membrane</keyword>
<gene>
    <name evidence="7" type="primary">yfcC</name>
    <name evidence="7" type="ORF">FG383_09520</name>
</gene>
<dbReference type="OrthoDB" id="255482at2"/>
<dbReference type="GO" id="GO:0005886">
    <property type="term" value="C:plasma membrane"/>
    <property type="evidence" value="ECO:0007669"/>
    <property type="project" value="UniProtKB-SubCell"/>
</dbReference>
<name>A0A544TCY8_9BACI</name>
<feature type="transmembrane region" description="Helical" evidence="6">
    <location>
        <begin position="335"/>
        <end position="352"/>
    </location>
</feature>
<feature type="transmembrane region" description="Helical" evidence="6">
    <location>
        <begin position="296"/>
        <end position="314"/>
    </location>
</feature>
<feature type="transmembrane region" description="Helical" evidence="6">
    <location>
        <begin position="430"/>
        <end position="449"/>
    </location>
</feature>
<feature type="transmembrane region" description="Helical" evidence="6">
    <location>
        <begin position="456"/>
        <end position="477"/>
    </location>
</feature>
<evidence type="ECO:0000256" key="5">
    <source>
        <dbReference type="ARBA" id="ARBA00023136"/>
    </source>
</evidence>